<evidence type="ECO:0000256" key="1">
    <source>
        <dbReference type="ARBA" id="ARBA00008005"/>
    </source>
</evidence>
<comment type="caution">
    <text evidence="3">The sequence shown here is derived from an EMBL/GenBank/DDBJ whole genome shotgun (WGS) entry which is preliminary data.</text>
</comment>
<name>A0ABP1F8Y6_9FLAO</name>
<keyword evidence="4" id="KW-1185">Reference proteome</keyword>
<dbReference type="PANTHER" id="PTHR35861:SF1">
    <property type="entry name" value="PHAGE TAIL SHEATH PROTEIN"/>
    <property type="match status" value="1"/>
</dbReference>
<dbReference type="InterPro" id="IPR020287">
    <property type="entry name" value="Tail_sheath_C"/>
</dbReference>
<evidence type="ECO:0000313" key="4">
    <source>
        <dbReference type="Proteomes" id="UP001497602"/>
    </source>
</evidence>
<sequence>MSAYKTPGVYVEEIVKFPPSVAQVETAIPAFIGYTQKATNKTKGDLEGIPTRITSMLEYETYFGFAKKETTIGVSIEDVTNANGDKDRTIVVTEPQTREPFLMYYSLQMYFANGGGPCYITSVGRYGDEAGGQKVTAITDETDFTAGLAAVRKVDEVTLLVFPDATALTNDDAFYGLFKDALIQCNELQDRFTIIDTRTYDADSVTDTNIGILRDKINLEKDYLKYGAAYYPFLKTILNYAYDASSITIAHSSDNSSSLATEITTVSDAVTTLNGYLADAATLATALNDSDAIINDGAATLATIDPEIPNQNVITGDLMTLFGNIETTGASITAAAATASTAAADDEDPDVISVAVTNASDALDTAITDGASDLQTMKTVLQQAIDDLAAAANKADKQTASADAKAAIANISTTIQAIIDLVPAVQSAMNDAQALDNDGVYDGLTLNELASKNNSVYNVILAEIANLPLELPPSSTMAGVYARVDTDRGVWKAPANVGVNYVIKPTVQVSHEDQRDLNVDTIAGKSINAIRTFIGKGTLVWGARTLAGNDNEWRYVSVRRFFNMAEESIKKATEQFVFEPNDKNTWVRIKAMIDNFLTLQWRAGALAGPTPDKAFYVSVGLGETMTAQDILEGNMIIEIGMAVVRPAEFIILKFSHKMQEA</sequence>
<comment type="similarity">
    <text evidence="1">Belongs to the myoviridae tail sheath protein family.</text>
</comment>
<reference evidence="3 4" key="1">
    <citation type="submission" date="2024-05" db="EMBL/GenBank/DDBJ databases">
        <authorList>
            <person name="Duchaud E."/>
        </authorList>
    </citation>
    <scope>NUCLEOTIDE SEQUENCE [LARGE SCALE GENOMIC DNA]</scope>
    <source>
        <strain evidence="3">Ena-SAMPLE-TAB-13-05-2024-13:56:06:370-140305</strain>
    </source>
</reference>
<dbReference type="EMBL" id="CAXJRC010000022">
    <property type="protein sequence ID" value="CAL2106837.1"/>
    <property type="molecule type" value="Genomic_DNA"/>
</dbReference>
<protein>
    <submittedName>
        <fullName evidence="3">Phage tail protein</fullName>
    </submittedName>
</protein>
<evidence type="ECO:0000313" key="3">
    <source>
        <dbReference type="EMBL" id="CAL2106837.1"/>
    </source>
</evidence>
<dbReference type="Proteomes" id="UP001497602">
    <property type="component" value="Unassembled WGS sequence"/>
</dbReference>
<dbReference type="Gene3D" id="3.40.50.11780">
    <property type="match status" value="2"/>
</dbReference>
<dbReference type="PANTHER" id="PTHR35861">
    <property type="match status" value="1"/>
</dbReference>
<organism evidence="3 4">
    <name type="scientific">Tenacibaculum vairaonense</name>
    <dbReference type="NCBI Taxonomy" id="3137860"/>
    <lineage>
        <taxon>Bacteria</taxon>
        <taxon>Pseudomonadati</taxon>
        <taxon>Bacteroidota</taxon>
        <taxon>Flavobacteriia</taxon>
        <taxon>Flavobacteriales</taxon>
        <taxon>Flavobacteriaceae</taxon>
        <taxon>Tenacibaculum</taxon>
    </lineage>
</organism>
<gene>
    <name evidence="3" type="ORF">T190115A13A_20117</name>
</gene>
<dbReference type="Pfam" id="PF17482">
    <property type="entry name" value="Phage_sheath_1C"/>
    <property type="match status" value="1"/>
</dbReference>
<dbReference type="InterPro" id="IPR052042">
    <property type="entry name" value="Tail_sheath_structural"/>
</dbReference>
<dbReference type="RefSeq" id="WP_348738560.1">
    <property type="nucleotide sequence ID" value="NZ_CAXJRC010000022.1"/>
</dbReference>
<evidence type="ECO:0000259" key="2">
    <source>
        <dbReference type="Pfam" id="PF17482"/>
    </source>
</evidence>
<feature type="domain" description="Tail sheath protein C-terminal" evidence="2">
    <location>
        <begin position="550"/>
        <end position="654"/>
    </location>
</feature>
<accession>A0ABP1F8Y6</accession>
<proteinExistence type="inferred from homology"/>